<dbReference type="GO" id="GO:0018773">
    <property type="term" value="F:acetylpyruvate hydrolase activity"/>
    <property type="evidence" value="ECO:0007669"/>
    <property type="project" value="TreeGrafter"/>
</dbReference>
<dbReference type="EMBL" id="CU207211">
    <property type="protein sequence ID" value="CAL61039.1"/>
    <property type="molecule type" value="Genomic_DNA"/>
</dbReference>
<gene>
    <name evidence="3" type="ordered locus">HEAR0851</name>
</gene>
<dbReference type="eggNOG" id="COG0179">
    <property type="taxonomic scope" value="Bacteria"/>
</dbReference>
<keyword evidence="1" id="KW-0479">Metal-binding</keyword>
<organism evidence="3 4">
    <name type="scientific">Herminiimonas arsenicoxydans</name>
    <dbReference type="NCBI Taxonomy" id="204773"/>
    <lineage>
        <taxon>Bacteria</taxon>
        <taxon>Pseudomonadati</taxon>
        <taxon>Pseudomonadota</taxon>
        <taxon>Betaproteobacteria</taxon>
        <taxon>Burkholderiales</taxon>
        <taxon>Oxalobacteraceae</taxon>
        <taxon>Herminiimonas</taxon>
    </lineage>
</organism>
<dbReference type="GO" id="GO:0046872">
    <property type="term" value="F:metal ion binding"/>
    <property type="evidence" value="ECO:0007669"/>
    <property type="project" value="UniProtKB-KW"/>
</dbReference>
<dbReference type="InterPro" id="IPR011234">
    <property type="entry name" value="Fumarylacetoacetase-like_C"/>
</dbReference>
<dbReference type="InterPro" id="IPR036663">
    <property type="entry name" value="Fumarylacetoacetase_C_sf"/>
</dbReference>
<protein>
    <submittedName>
        <fullName evidence="3">Fumarylacetoacetate (FAA) hydrolase family</fullName>
    </submittedName>
</protein>
<evidence type="ECO:0000259" key="2">
    <source>
        <dbReference type="Pfam" id="PF01557"/>
    </source>
</evidence>
<reference evidence="3 4" key="1">
    <citation type="journal article" date="2007" name="PLoS Genet.">
        <title>A tale of two oxidation states: bacterial colonization of arsenic-rich environments.</title>
        <authorList>
            <person name="Muller D."/>
            <person name="Medigue C."/>
            <person name="Koechler S."/>
            <person name="Barbe V."/>
            <person name="Barakat M."/>
            <person name="Talla E."/>
            <person name="Bonnefoy V."/>
            <person name="Krin E."/>
            <person name="Arsene-Ploetze F."/>
            <person name="Carapito C."/>
            <person name="Chandler M."/>
            <person name="Cournoyer B."/>
            <person name="Cruveiller S."/>
            <person name="Dossat C."/>
            <person name="Duval S."/>
            <person name="Heymann M."/>
            <person name="Leize E."/>
            <person name="Lieutaud A."/>
            <person name="Lievremont D."/>
            <person name="Makita Y."/>
            <person name="Mangenot S."/>
            <person name="Nitschke W."/>
            <person name="Ortet P."/>
            <person name="Perdrial N."/>
            <person name="Schoepp B."/>
            <person name="Siguier N."/>
            <person name="Simeonova D.D."/>
            <person name="Rouy Z."/>
            <person name="Segurens B."/>
            <person name="Turlin E."/>
            <person name="Vallenet D."/>
            <person name="Van Dorsselaer A."/>
            <person name="Weiss S."/>
            <person name="Weissenbach J."/>
            <person name="Lett M.C."/>
            <person name="Danchin A."/>
            <person name="Bertin P.N."/>
        </authorList>
    </citation>
    <scope>NUCLEOTIDE SEQUENCE [LARGE SCALE GENOMIC DNA]</scope>
    <source>
        <strain evidence="4">ULPAs1</strain>
    </source>
</reference>
<dbReference type="Pfam" id="PF01557">
    <property type="entry name" value="FAA_hydrolase"/>
    <property type="match status" value="1"/>
</dbReference>
<dbReference type="PANTHER" id="PTHR11820:SF90">
    <property type="entry name" value="FLUTATHIONE S-TRANSFERASE"/>
    <property type="match status" value="1"/>
</dbReference>
<dbReference type="Proteomes" id="UP000006697">
    <property type="component" value="Chromosome"/>
</dbReference>
<evidence type="ECO:0000256" key="1">
    <source>
        <dbReference type="ARBA" id="ARBA00022723"/>
    </source>
</evidence>
<name>A4G3F2_HERAR</name>
<proteinExistence type="predicted"/>
<dbReference type="KEGG" id="har:HEAR0851"/>
<dbReference type="AlphaFoldDB" id="A4G3F2"/>
<sequence length="229" mass="25279">MNQAYVIQPQSIPILPVRGTDKLFPVHRIYCIGRNYAAHTIEMGHDPDKEPPFFFQKNPDNIIVDKDFPYPPETSDVHFEFELVVALAKGGKNITVEKALDHIFGYGVGLDMTRRDLQGVAKKMGRPWEVGKAFEHSAPCSALIPVADVGHPHKGGIWFKVNGEVRQKGDLDQMIWKVAEQISILSTFFELKPGDLIMTGTPAGVGAINKGDQLEGMIEGVCGMKLAVI</sequence>
<evidence type="ECO:0000313" key="3">
    <source>
        <dbReference type="EMBL" id="CAL61039.1"/>
    </source>
</evidence>
<dbReference type="OrthoDB" id="8582489at2"/>
<accession>A4G3F2</accession>
<feature type="domain" description="Fumarylacetoacetase-like C-terminal" evidence="2">
    <location>
        <begin position="29"/>
        <end position="222"/>
    </location>
</feature>
<keyword evidence="3" id="KW-0378">Hydrolase</keyword>
<keyword evidence="4" id="KW-1185">Reference proteome</keyword>
<dbReference type="SUPFAM" id="SSF56529">
    <property type="entry name" value="FAH"/>
    <property type="match status" value="1"/>
</dbReference>
<dbReference type="HOGENOM" id="CLU_028458_5_1_4"/>
<dbReference type="STRING" id="204773.HEAR0851"/>
<evidence type="ECO:0000313" key="4">
    <source>
        <dbReference type="Proteomes" id="UP000006697"/>
    </source>
</evidence>
<dbReference type="Gene3D" id="3.90.850.10">
    <property type="entry name" value="Fumarylacetoacetase-like, C-terminal domain"/>
    <property type="match status" value="1"/>
</dbReference>
<dbReference type="PANTHER" id="PTHR11820">
    <property type="entry name" value="ACYLPYRUVASE"/>
    <property type="match status" value="1"/>
</dbReference>